<reference evidence="5 6" key="1">
    <citation type="submission" date="2018-06" db="EMBL/GenBank/DDBJ databases">
        <title>Genomic Encyclopedia of Type Strains, Phase IV (KMG-IV): sequencing the most valuable type-strain genomes for metagenomic binning, comparative biology and taxonomic classification.</title>
        <authorList>
            <person name="Goeker M."/>
        </authorList>
    </citation>
    <scope>NUCLEOTIDE SEQUENCE [LARGE SCALE GENOMIC DNA]</scope>
    <source>
        <strain evidence="5 6">DSM 25520</strain>
    </source>
</reference>
<dbReference type="SUPFAM" id="SSF47616">
    <property type="entry name" value="GST C-terminal domain-like"/>
    <property type="match status" value="1"/>
</dbReference>
<dbReference type="Proteomes" id="UP000253628">
    <property type="component" value="Unassembled WGS sequence"/>
</dbReference>
<dbReference type="PANTHER" id="PTHR44051">
    <property type="entry name" value="GLUTATHIONE S-TRANSFERASE-RELATED"/>
    <property type="match status" value="1"/>
</dbReference>
<evidence type="ECO:0000256" key="1">
    <source>
        <dbReference type="ARBA" id="ARBA00007409"/>
    </source>
</evidence>
<dbReference type="CDD" id="cd03047">
    <property type="entry name" value="GST_N_2"/>
    <property type="match status" value="1"/>
</dbReference>
<evidence type="ECO:0000259" key="4">
    <source>
        <dbReference type="PROSITE" id="PS50405"/>
    </source>
</evidence>
<dbReference type="GO" id="GO:0016740">
    <property type="term" value="F:transferase activity"/>
    <property type="evidence" value="ECO:0007669"/>
    <property type="project" value="UniProtKB-KW"/>
</dbReference>
<dbReference type="SFLD" id="SFLDG00358">
    <property type="entry name" value="Main_(cytGST)"/>
    <property type="match status" value="1"/>
</dbReference>
<dbReference type="AlphaFoldDB" id="A0A366H3E9"/>
<dbReference type="EMBL" id="QNRQ01000012">
    <property type="protein sequence ID" value="RBP36482.1"/>
    <property type="molecule type" value="Genomic_DNA"/>
</dbReference>
<evidence type="ECO:0000313" key="5">
    <source>
        <dbReference type="EMBL" id="RBP36482.1"/>
    </source>
</evidence>
<proteinExistence type="inferred from homology"/>
<dbReference type="InterPro" id="IPR036249">
    <property type="entry name" value="Thioredoxin-like_sf"/>
</dbReference>
<dbReference type="SUPFAM" id="SSF52833">
    <property type="entry name" value="Thioredoxin-like"/>
    <property type="match status" value="1"/>
</dbReference>
<accession>A0A366H3E9</accession>
<keyword evidence="6" id="KW-1185">Reference proteome</keyword>
<dbReference type="SFLD" id="SFLDS00019">
    <property type="entry name" value="Glutathione_Transferase_(cytos"/>
    <property type="match status" value="1"/>
</dbReference>
<dbReference type="SFLD" id="SFLDG01150">
    <property type="entry name" value="Main.1:_Beta-like"/>
    <property type="match status" value="1"/>
</dbReference>
<sequence>MMKIYGRLSSLNVQKVIWCLGELGLAEGKDYERIDAGLAFGVNTTPEYLAMNPNGLVPTLVDGDYVLWESHSIVRLLASQYGMGTLMPADLRVRADSERWMDWMLGTLSPALAIAFIGLTRTPKEKQDVAAIKHAFQQSCRHLAILDEVLKDRLFCVGPDLTVGDLPLGVAVHRWIMLGNDYQEQLGAAPIYPSLMQWHRRISERPAFLQSVA</sequence>
<dbReference type="Gene3D" id="1.20.1050.10">
    <property type="match status" value="1"/>
</dbReference>
<dbReference type="InterPro" id="IPR040079">
    <property type="entry name" value="Glutathione_S-Trfase"/>
</dbReference>
<comment type="caution">
    <text evidence="5">The sequence shown here is derived from an EMBL/GenBank/DDBJ whole genome shotgun (WGS) entry which is preliminary data.</text>
</comment>
<protein>
    <submittedName>
        <fullName evidence="5">Glutathione S-transferase</fullName>
    </submittedName>
</protein>
<dbReference type="FunFam" id="3.40.30.10:FF:000039">
    <property type="entry name" value="Glutathione S-transferase domain"/>
    <property type="match status" value="1"/>
</dbReference>
<name>A0A366H3E9_9BURK</name>
<dbReference type="InterPro" id="IPR004046">
    <property type="entry name" value="GST_C"/>
</dbReference>
<dbReference type="Gene3D" id="3.40.30.10">
    <property type="entry name" value="Glutaredoxin"/>
    <property type="match status" value="1"/>
</dbReference>
<dbReference type="InterPro" id="IPR036282">
    <property type="entry name" value="Glutathione-S-Trfase_C_sf"/>
</dbReference>
<keyword evidence="2 5" id="KW-0808">Transferase</keyword>
<gene>
    <name evidence="5" type="ORF">DFR37_11261</name>
</gene>
<feature type="domain" description="GST C-terminal" evidence="4">
    <location>
        <begin position="90"/>
        <end position="213"/>
    </location>
</feature>
<evidence type="ECO:0000256" key="2">
    <source>
        <dbReference type="ARBA" id="ARBA00022679"/>
    </source>
</evidence>
<evidence type="ECO:0000259" key="3">
    <source>
        <dbReference type="PROSITE" id="PS50404"/>
    </source>
</evidence>
<dbReference type="Pfam" id="PF13417">
    <property type="entry name" value="GST_N_3"/>
    <property type="match status" value="1"/>
</dbReference>
<evidence type="ECO:0000313" key="6">
    <source>
        <dbReference type="Proteomes" id="UP000253628"/>
    </source>
</evidence>
<dbReference type="PROSITE" id="PS50405">
    <property type="entry name" value="GST_CTER"/>
    <property type="match status" value="1"/>
</dbReference>
<dbReference type="PROSITE" id="PS50404">
    <property type="entry name" value="GST_NTER"/>
    <property type="match status" value="1"/>
</dbReference>
<dbReference type="InterPro" id="IPR004045">
    <property type="entry name" value="Glutathione_S-Trfase_N"/>
</dbReference>
<dbReference type="Pfam" id="PF00043">
    <property type="entry name" value="GST_C"/>
    <property type="match status" value="1"/>
</dbReference>
<comment type="similarity">
    <text evidence="1">Belongs to the GST superfamily.</text>
</comment>
<dbReference type="RefSeq" id="WP_242341906.1">
    <property type="nucleotide sequence ID" value="NZ_JACCEU010000006.1"/>
</dbReference>
<organism evidence="5 6">
    <name type="scientific">Eoetvoesiella caeni</name>
    <dbReference type="NCBI Taxonomy" id="645616"/>
    <lineage>
        <taxon>Bacteria</taxon>
        <taxon>Pseudomonadati</taxon>
        <taxon>Pseudomonadota</taxon>
        <taxon>Betaproteobacteria</taxon>
        <taxon>Burkholderiales</taxon>
        <taxon>Alcaligenaceae</taxon>
        <taxon>Eoetvoesiella</taxon>
    </lineage>
</organism>
<dbReference type="PANTHER" id="PTHR44051:SF19">
    <property type="entry name" value="DISULFIDE-BOND OXIDOREDUCTASE YFCG"/>
    <property type="match status" value="1"/>
</dbReference>
<dbReference type="InterPro" id="IPR010987">
    <property type="entry name" value="Glutathione-S-Trfase_C-like"/>
</dbReference>
<feature type="domain" description="GST N-terminal" evidence="3">
    <location>
        <begin position="1"/>
        <end position="85"/>
    </location>
</feature>